<dbReference type="SUPFAM" id="SSF52540">
    <property type="entry name" value="P-loop containing nucleoside triphosphate hydrolases"/>
    <property type="match status" value="1"/>
</dbReference>
<feature type="domain" description="ATPase dynein-related AAA" evidence="1">
    <location>
        <begin position="634"/>
        <end position="746"/>
    </location>
</feature>
<proteinExistence type="predicted"/>
<dbReference type="PANTHER" id="PTHR37291">
    <property type="entry name" value="5-METHYLCYTOSINE-SPECIFIC RESTRICTION ENZYME B"/>
    <property type="match status" value="1"/>
</dbReference>
<gene>
    <name evidence="2" type="primary">mcrB_1</name>
    <name evidence="2" type="ORF">NCTC13489_01005</name>
</gene>
<evidence type="ECO:0000313" key="2">
    <source>
        <dbReference type="EMBL" id="VEH98517.1"/>
    </source>
</evidence>
<reference evidence="2 3" key="1">
    <citation type="submission" date="2018-12" db="EMBL/GenBank/DDBJ databases">
        <authorList>
            <consortium name="Pathogen Informatics"/>
        </authorList>
    </citation>
    <scope>NUCLEOTIDE SEQUENCE [LARGE SCALE GENOMIC DNA]</scope>
    <source>
        <strain evidence="2 3">NCTC13489</strain>
    </source>
</reference>
<dbReference type="EMBL" id="LR134441">
    <property type="protein sequence ID" value="VEH98517.1"/>
    <property type="molecule type" value="Genomic_DNA"/>
</dbReference>
<dbReference type="KEGG" id="cant:NCTC13489_01005"/>
<dbReference type="GO" id="GO:0005524">
    <property type="term" value="F:ATP binding"/>
    <property type="evidence" value="ECO:0007669"/>
    <property type="project" value="InterPro"/>
</dbReference>
<dbReference type="GO" id="GO:0016887">
    <property type="term" value="F:ATP hydrolysis activity"/>
    <property type="evidence" value="ECO:0007669"/>
    <property type="project" value="InterPro"/>
</dbReference>
<dbReference type="PANTHER" id="PTHR37291:SF1">
    <property type="entry name" value="TYPE IV METHYL-DIRECTED RESTRICTION ENZYME ECOKMCRB SUBUNIT"/>
    <property type="match status" value="1"/>
</dbReference>
<dbReference type="AlphaFoldDB" id="A0A448NPV0"/>
<dbReference type="REBASE" id="289370">
    <property type="entry name" value="Can13489McrBC2P"/>
</dbReference>
<evidence type="ECO:0000259" key="1">
    <source>
        <dbReference type="Pfam" id="PF07728"/>
    </source>
</evidence>
<name>A0A448NPV0_9FLAO</name>
<dbReference type="EC" id="3.1.21.-" evidence="2"/>
<sequence>MVENTDFSWVKTHREIVRYLKENQHNQLELIELLKFTGIGPFDNDVDDKGNKTELIEIDPFTFFFFIYKYGQPKRLEFLQKIAAELNLEKPTGDFGIPSANAQKLWLFPYERNRNNNEIERLWIFFFAALESKITNELFADVITIAGVGLAKITEGLFDVDPEIYFPINAPTKSYLKEILKIDPEFKTFIEYENILNQIKLITDKSFYELSYDAWLWNSTQSKDEKIFKKTVAKFSPKEINFYFQFLEKIVTELNLESGDSRIVFSCGKNYLNFNIGQRFVWRLEPKKGLKYHIITDKKMAENSGNFDGKPEHYYYVFREEDKLAEVKESCLAASSIELARTQKSGYRDHNNSSFEQAVFNKIFSSQFLESKPMKEETLNQIFYGPPGTGKTYNTISEALKIAVPQFYKVHKDNRKNLTEQFKNLLITDWKNTNGQIAFCTFHQSFTYEDFVEGIKPVTTIDKNINYEIEPGIFKKICDLAEASKSTKKIKTEGKIDWTDDHFRQASFFKMSLGESTKKEDTEIYEFCKTENYVAIGFTESDLTGKTETEIKEICTDEDLQSTAGSQLSTFIHGMKKGDYVLIGNGNSFVRALGKIVGDYEFHEDYPTSYKHYRAVEWVFKDESIPIEEIYDKQLRQQTIYRIDHEKVKRDFFVKDGASKPSEDEEVKPYVLIIDEINRGNVSAIFGELITLIEKDKRSGSDEELQVVLPYSKKVFSVPDNVYIIGTMNTADRSIEALDSALRRRFNFTEIQPKTYLIKEILQDRSTWNFIDLQEVLETINKRITVLIDREHRIGHSYFLKLKDASSEDFGGMLKAVFFENIIPLMQEYFFNDYVKIGMVLGTGFFEESVPEQQLFAEIEDSLEDDYSDVKIYNFKDLTSISDTDFIVILNKLLNK</sequence>
<dbReference type="InterPro" id="IPR011704">
    <property type="entry name" value="ATPase_dyneun-rel_AAA"/>
</dbReference>
<dbReference type="InterPro" id="IPR027417">
    <property type="entry name" value="P-loop_NTPase"/>
</dbReference>
<keyword evidence="2" id="KW-0378">Hydrolase</keyword>
<accession>A0A448NPV0</accession>
<protein>
    <submittedName>
        <fullName evidence="2">5-methylcytosine-specific restriction enzyme B</fullName>
        <ecNumber evidence="2">3.1.21.-</ecNumber>
    </submittedName>
</protein>
<dbReference type="InterPro" id="IPR052934">
    <property type="entry name" value="Methyl-DNA_Rec/Restrict_Enz"/>
</dbReference>
<evidence type="ECO:0000313" key="3">
    <source>
        <dbReference type="Proteomes" id="UP000270036"/>
    </source>
</evidence>
<dbReference type="OrthoDB" id="9781481at2"/>
<dbReference type="Proteomes" id="UP000270036">
    <property type="component" value="Chromosome"/>
</dbReference>
<dbReference type="RefSeq" id="WP_051803812.1">
    <property type="nucleotide sequence ID" value="NZ_FOIX01000003.1"/>
</dbReference>
<organism evidence="2 3">
    <name type="scientific">Kaistella antarctica</name>
    <dbReference type="NCBI Taxonomy" id="266748"/>
    <lineage>
        <taxon>Bacteria</taxon>
        <taxon>Pseudomonadati</taxon>
        <taxon>Bacteroidota</taxon>
        <taxon>Flavobacteriia</taxon>
        <taxon>Flavobacteriales</taxon>
        <taxon>Weeksellaceae</taxon>
        <taxon>Chryseobacterium group</taxon>
        <taxon>Kaistella</taxon>
    </lineage>
</organism>
<dbReference type="Gene3D" id="3.40.50.300">
    <property type="entry name" value="P-loop containing nucleotide triphosphate hydrolases"/>
    <property type="match status" value="1"/>
</dbReference>
<dbReference type="Pfam" id="PF07728">
    <property type="entry name" value="AAA_5"/>
    <property type="match status" value="1"/>
</dbReference>